<feature type="compositionally biased region" description="Basic and acidic residues" evidence="2">
    <location>
        <begin position="188"/>
        <end position="213"/>
    </location>
</feature>
<accession>A0A0E3WQZ5</accession>
<sequence>MGYGNSRFNFSGWPYQNRIKIKYIKIKLQTRDTVSGNIEEAGIRILPEGELISGVVEKHSRFLEEYRKEFEELDSRLNQFEEDEKNAKISRARMAERKEVLKEKRQQYYHQAEGLLDKELFPKLDTVTADKIKEDIKKLKGHIEPEEEQKLKDSFMEHLQGLTLEKEVEENIILQTRARMEDARNSNLELKEITESEKQLEEDEGNKNSEITKNKPQHKWLSSKIKSHEDALSYWEKQKV</sequence>
<keyword evidence="1" id="KW-0175">Coiled coil</keyword>
<dbReference type="HOGENOM" id="CLU_1275351_0_0_2"/>
<dbReference type="AlphaFoldDB" id="A0A0E3WQZ5"/>
<keyword evidence="4" id="KW-1185">Reference proteome</keyword>
<dbReference type="PATRIC" id="fig|1434111.4.peg.546"/>
<name>A0A0E3WQZ5_9EURY</name>
<evidence type="ECO:0008006" key="5">
    <source>
        <dbReference type="Google" id="ProtNLM"/>
    </source>
</evidence>
<dbReference type="EMBL" id="CP009515">
    <property type="protein sequence ID" value="AKB73695.1"/>
    <property type="molecule type" value="Genomic_DNA"/>
</dbReference>
<feature type="region of interest" description="Disordered" evidence="2">
    <location>
        <begin position="188"/>
        <end position="228"/>
    </location>
</feature>
<dbReference type="KEGG" id="mls:MSLAZ_0434"/>
<reference evidence="3 4" key="1">
    <citation type="submission" date="2014-07" db="EMBL/GenBank/DDBJ databases">
        <title>Methanogenic archaea and the global carbon cycle.</title>
        <authorList>
            <person name="Henriksen J.R."/>
            <person name="Luke J."/>
            <person name="Reinhart S."/>
            <person name="Benedict M.N."/>
            <person name="Youngblut N.D."/>
            <person name="Metcalf M.E."/>
            <person name="Whitaker R.J."/>
            <person name="Metcalf W.W."/>
        </authorList>
    </citation>
    <scope>NUCLEOTIDE SEQUENCE [LARGE SCALE GENOMIC DNA]</scope>
    <source>
        <strain evidence="3 4">Z-7289</strain>
    </source>
</reference>
<evidence type="ECO:0000313" key="4">
    <source>
        <dbReference type="Proteomes" id="UP000033072"/>
    </source>
</evidence>
<organism evidence="3 4">
    <name type="scientific">Methanosarcina lacustris Z-7289</name>
    <dbReference type="NCBI Taxonomy" id="1434111"/>
    <lineage>
        <taxon>Archaea</taxon>
        <taxon>Methanobacteriati</taxon>
        <taxon>Methanobacteriota</taxon>
        <taxon>Stenosarchaea group</taxon>
        <taxon>Methanomicrobia</taxon>
        <taxon>Methanosarcinales</taxon>
        <taxon>Methanosarcinaceae</taxon>
        <taxon>Methanosarcina</taxon>
    </lineage>
</organism>
<dbReference type="Proteomes" id="UP000033072">
    <property type="component" value="Chromosome"/>
</dbReference>
<evidence type="ECO:0000256" key="2">
    <source>
        <dbReference type="SAM" id="MobiDB-lite"/>
    </source>
</evidence>
<proteinExistence type="predicted"/>
<evidence type="ECO:0000313" key="3">
    <source>
        <dbReference type="EMBL" id="AKB73695.1"/>
    </source>
</evidence>
<dbReference type="STRING" id="1434111.MSLAZ_0434"/>
<evidence type="ECO:0000256" key="1">
    <source>
        <dbReference type="SAM" id="Coils"/>
    </source>
</evidence>
<protein>
    <recommendedName>
        <fullName evidence="5">Phosphoserine phosphatase</fullName>
    </recommendedName>
</protein>
<feature type="coiled-coil region" evidence="1">
    <location>
        <begin position="56"/>
        <end position="90"/>
    </location>
</feature>
<gene>
    <name evidence="3" type="ORF">MSLAZ_0434</name>
</gene>